<dbReference type="InterPro" id="IPR004341">
    <property type="entry name" value="CAT_RNA-bd_dom"/>
</dbReference>
<dbReference type="Gene3D" id="2.30.24.10">
    <property type="entry name" value="CAT RNA-binding domain"/>
    <property type="match status" value="1"/>
</dbReference>
<evidence type="ECO:0000256" key="3">
    <source>
        <dbReference type="ARBA" id="ARBA00023163"/>
    </source>
</evidence>
<dbReference type="Pfam" id="PF03123">
    <property type="entry name" value="CAT_RBD"/>
    <property type="match status" value="1"/>
</dbReference>
<feature type="domain" description="PRD" evidence="5">
    <location>
        <begin position="61"/>
        <end position="170"/>
    </location>
</feature>
<dbReference type="Gene3D" id="1.10.1790.10">
    <property type="entry name" value="PRD domain"/>
    <property type="match status" value="2"/>
</dbReference>
<evidence type="ECO:0000313" key="7">
    <source>
        <dbReference type="Proteomes" id="UP000410049"/>
    </source>
</evidence>
<dbReference type="PANTHER" id="PTHR30185">
    <property type="entry name" value="CRYPTIC BETA-GLUCOSIDE BGL OPERON ANTITERMINATOR"/>
    <property type="match status" value="1"/>
</dbReference>
<keyword evidence="1" id="KW-0677">Repeat</keyword>
<feature type="domain" description="PRD" evidence="5">
    <location>
        <begin position="171"/>
        <end position="281"/>
    </location>
</feature>
<dbReference type="InterPro" id="IPR050661">
    <property type="entry name" value="BglG_antiterminators"/>
</dbReference>
<dbReference type="Pfam" id="PF00874">
    <property type="entry name" value="PRD"/>
    <property type="match status" value="2"/>
</dbReference>
<keyword evidence="2" id="KW-0805">Transcription regulation</keyword>
<evidence type="ECO:0000313" key="6">
    <source>
        <dbReference type="EMBL" id="KAA8825274.1"/>
    </source>
</evidence>
<dbReference type="PANTHER" id="PTHR30185:SF18">
    <property type="entry name" value="TRANSCRIPTIONAL REGULATOR MTLR"/>
    <property type="match status" value="1"/>
</dbReference>
<sequence>MEILRVFNNNVVLAKDGNGGEVILTGRGLGFQTKPGQSVDESKIVRTFVPSDGRDPDHLAQMLADIAPETIRLVVDAMKETGLDEHQSASTTLVLALSDHIAGAIERRRRGIDMTYPLIGEVRNLYPREYGQGRSLLAAINARLDAPLPDGEATSLAMHLVNAGFATGDLTYTYTMTGVIQQMLDIIEQTYGLVLDRESVNVGRFITHLRYLFIRVHQHRQLDGEPAPIIEAIRAAYPKAVRCASTIRSLLELRLDADISEDEVAYLAMHVARVTADAERVGAGSDDGSHANGKRTEDGRVDRSQANRRQEAR</sequence>
<dbReference type="SUPFAM" id="SSF50151">
    <property type="entry name" value="SacY-like RNA-binding domain"/>
    <property type="match status" value="1"/>
</dbReference>
<dbReference type="PROSITE" id="PS51372">
    <property type="entry name" value="PRD_2"/>
    <property type="match status" value="2"/>
</dbReference>
<dbReference type="Proteomes" id="UP000410049">
    <property type="component" value="Unassembled WGS sequence"/>
</dbReference>
<feature type="region of interest" description="Disordered" evidence="4">
    <location>
        <begin position="280"/>
        <end position="313"/>
    </location>
</feature>
<keyword evidence="3" id="KW-0804">Transcription</keyword>
<evidence type="ECO:0000256" key="1">
    <source>
        <dbReference type="ARBA" id="ARBA00022737"/>
    </source>
</evidence>
<organism evidence="6 7">
    <name type="scientific">Bifidobacterium myosotis</name>
    <dbReference type="NCBI Taxonomy" id="1630166"/>
    <lineage>
        <taxon>Bacteria</taxon>
        <taxon>Bacillati</taxon>
        <taxon>Actinomycetota</taxon>
        <taxon>Actinomycetes</taxon>
        <taxon>Bifidobacteriales</taxon>
        <taxon>Bifidobacteriaceae</taxon>
        <taxon>Bifidobacterium</taxon>
    </lineage>
</organism>
<dbReference type="EMBL" id="RZUH01000018">
    <property type="protein sequence ID" value="KAA8825274.1"/>
    <property type="molecule type" value="Genomic_DNA"/>
</dbReference>
<dbReference type="AlphaFoldDB" id="A0A5M9ZFX7"/>
<feature type="compositionally biased region" description="Basic and acidic residues" evidence="4">
    <location>
        <begin position="294"/>
        <end position="313"/>
    </location>
</feature>
<dbReference type="InterPro" id="IPR036634">
    <property type="entry name" value="PRD_sf"/>
</dbReference>
<dbReference type="SUPFAM" id="SSF63520">
    <property type="entry name" value="PTS-regulatory domain, PRD"/>
    <property type="match status" value="2"/>
</dbReference>
<proteinExistence type="predicted"/>
<reference evidence="6 7" key="1">
    <citation type="journal article" date="2019" name="Syst. Appl. Microbiol.">
        <title>Characterization of Bifidobacterium species in feaces of the Egyptian fruit bat: Description of B. vespertilionis sp. nov. and B. rousetti sp. nov.</title>
        <authorList>
            <person name="Modesto M."/>
            <person name="Satti M."/>
            <person name="Watanabe K."/>
            <person name="Puglisi E."/>
            <person name="Morelli L."/>
            <person name="Huang C.-H."/>
            <person name="Liou J.-S."/>
            <person name="Miyashita M."/>
            <person name="Tamura T."/>
            <person name="Saito S."/>
            <person name="Mori K."/>
            <person name="Huang L."/>
            <person name="Sciavilla P."/>
            <person name="Sandri C."/>
            <person name="Spiezio C."/>
            <person name="Vitali F."/>
            <person name="Cavalieri D."/>
            <person name="Perpetuini G."/>
            <person name="Tofalo R."/>
            <person name="Bonetti A."/>
            <person name="Arita M."/>
            <person name="Mattarelli P."/>
        </authorList>
    </citation>
    <scope>NUCLEOTIDE SEQUENCE [LARGE SCALE GENOMIC DNA]</scope>
    <source>
        <strain evidence="6 7">RST17</strain>
    </source>
</reference>
<evidence type="ECO:0000259" key="5">
    <source>
        <dbReference type="PROSITE" id="PS51372"/>
    </source>
</evidence>
<evidence type="ECO:0000256" key="2">
    <source>
        <dbReference type="ARBA" id="ARBA00023015"/>
    </source>
</evidence>
<dbReference type="GO" id="GO:0003723">
    <property type="term" value="F:RNA binding"/>
    <property type="evidence" value="ECO:0007669"/>
    <property type="project" value="InterPro"/>
</dbReference>
<protein>
    <submittedName>
        <fullName evidence="6">PRD domain-containing protein</fullName>
    </submittedName>
</protein>
<name>A0A5M9ZFX7_9BIFI</name>
<dbReference type="InterPro" id="IPR036650">
    <property type="entry name" value="CAT_RNA-bd_dom_sf"/>
</dbReference>
<comment type="caution">
    <text evidence="6">The sequence shown here is derived from an EMBL/GenBank/DDBJ whole genome shotgun (WGS) entry which is preliminary data.</text>
</comment>
<dbReference type="GO" id="GO:0006355">
    <property type="term" value="P:regulation of DNA-templated transcription"/>
    <property type="evidence" value="ECO:0007669"/>
    <property type="project" value="InterPro"/>
</dbReference>
<dbReference type="RefSeq" id="WP_150380225.1">
    <property type="nucleotide sequence ID" value="NZ_RZUH01000018.1"/>
</dbReference>
<evidence type="ECO:0000256" key="4">
    <source>
        <dbReference type="SAM" id="MobiDB-lite"/>
    </source>
</evidence>
<accession>A0A5M9ZFX7</accession>
<dbReference type="InterPro" id="IPR011608">
    <property type="entry name" value="PRD"/>
</dbReference>
<dbReference type="SMART" id="SM01061">
    <property type="entry name" value="CAT_RBD"/>
    <property type="match status" value="1"/>
</dbReference>
<gene>
    <name evidence="6" type="ORF">EMO91_12555</name>
</gene>